<proteinExistence type="predicted"/>
<accession>X8IXS1</accession>
<evidence type="ECO:0000313" key="1">
    <source>
        <dbReference type="EMBL" id="EUC54933.1"/>
    </source>
</evidence>
<dbReference type="AlphaFoldDB" id="X8IXS1"/>
<dbReference type="EMBL" id="JATN01000322">
    <property type="protein sequence ID" value="EUC54933.1"/>
    <property type="molecule type" value="Genomic_DNA"/>
</dbReference>
<reference evidence="2" key="1">
    <citation type="journal article" date="2014" name="Genome Announc.">
        <title>Draft genome sequence of the plant-pathogenic soil fungus Rhizoctonia solani anastomosis group 3 strain Rhs1AP.</title>
        <authorList>
            <person name="Cubeta M.A."/>
            <person name="Thomas E."/>
            <person name="Dean R.A."/>
            <person name="Jabaji S."/>
            <person name="Neate S.M."/>
            <person name="Tavantzis S."/>
            <person name="Toda T."/>
            <person name="Vilgalys R."/>
            <person name="Bharathan N."/>
            <person name="Fedorova-Abrams N."/>
            <person name="Pakala S.B."/>
            <person name="Pakala S.M."/>
            <person name="Zafar N."/>
            <person name="Joardar V."/>
            <person name="Losada L."/>
            <person name="Nierman W.C."/>
        </authorList>
    </citation>
    <scope>NUCLEOTIDE SEQUENCE [LARGE SCALE GENOMIC DNA]</scope>
    <source>
        <strain evidence="2">AG-3</strain>
    </source>
</reference>
<dbReference type="Proteomes" id="UP000030108">
    <property type="component" value="Unassembled WGS sequence"/>
</dbReference>
<evidence type="ECO:0000313" key="2">
    <source>
        <dbReference type="Proteomes" id="UP000030108"/>
    </source>
</evidence>
<organism evidence="1 2">
    <name type="scientific">Rhizoctonia solani AG-3 Rhs1AP</name>
    <dbReference type="NCBI Taxonomy" id="1086054"/>
    <lineage>
        <taxon>Eukaryota</taxon>
        <taxon>Fungi</taxon>
        <taxon>Dikarya</taxon>
        <taxon>Basidiomycota</taxon>
        <taxon>Agaricomycotina</taxon>
        <taxon>Agaricomycetes</taxon>
        <taxon>Cantharellales</taxon>
        <taxon>Ceratobasidiaceae</taxon>
        <taxon>Rhizoctonia</taxon>
    </lineage>
</organism>
<comment type="caution">
    <text evidence="1">The sequence shown here is derived from an EMBL/GenBank/DDBJ whole genome shotgun (WGS) entry which is preliminary data.</text>
</comment>
<gene>
    <name evidence="1" type="ORF">RSOL_077430</name>
</gene>
<name>X8IXS1_9AGAM</name>
<protein>
    <submittedName>
        <fullName evidence="1">Uncharacterized protein</fullName>
    </submittedName>
</protein>
<sequence>MVKKKMDETSTCGTSQRVNTFASTHYFVATFKKPASVAHCFMDFHHRALSAANIRSLSIGFGRR</sequence>